<evidence type="ECO:0000313" key="1">
    <source>
        <dbReference type="Proteomes" id="UP000492821"/>
    </source>
</evidence>
<reference evidence="1" key="1">
    <citation type="journal article" date="2013" name="Genetics">
        <title>The draft genome and transcriptome of Panagrellus redivivus are shaped by the harsh demands of a free-living lifestyle.</title>
        <authorList>
            <person name="Srinivasan J."/>
            <person name="Dillman A.R."/>
            <person name="Macchietto M.G."/>
            <person name="Heikkinen L."/>
            <person name="Lakso M."/>
            <person name="Fracchia K.M."/>
            <person name="Antoshechkin I."/>
            <person name="Mortazavi A."/>
            <person name="Wong G."/>
            <person name="Sternberg P.W."/>
        </authorList>
    </citation>
    <scope>NUCLEOTIDE SEQUENCE [LARGE SCALE GENOMIC DNA]</scope>
    <source>
        <strain evidence="1">MT8872</strain>
    </source>
</reference>
<organism evidence="1 2">
    <name type="scientific">Panagrellus redivivus</name>
    <name type="common">Microworm</name>
    <dbReference type="NCBI Taxonomy" id="6233"/>
    <lineage>
        <taxon>Eukaryota</taxon>
        <taxon>Metazoa</taxon>
        <taxon>Ecdysozoa</taxon>
        <taxon>Nematoda</taxon>
        <taxon>Chromadorea</taxon>
        <taxon>Rhabditida</taxon>
        <taxon>Tylenchina</taxon>
        <taxon>Panagrolaimomorpha</taxon>
        <taxon>Panagrolaimoidea</taxon>
        <taxon>Panagrolaimidae</taxon>
        <taxon>Panagrellus</taxon>
    </lineage>
</organism>
<accession>A0A7E4WB98</accession>
<name>A0A7E4WB98_PANRE</name>
<dbReference type="WBParaSite" id="Pan_g9132.t1">
    <property type="protein sequence ID" value="Pan_g9132.t1"/>
    <property type="gene ID" value="Pan_g9132"/>
</dbReference>
<proteinExistence type="predicted"/>
<dbReference type="SUPFAM" id="SSF49599">
    <property type="entry name" value="TRAF domain-like"/>
    <property type="match status" value="1"/>
</dbReference>
<protein>
    <submittedName>
        <fullName evidence="2">MATH domain-containing protein</fullName>
    </submittedName>
</protein>
<dbReference type="AlphaFoldDB" id="A0A7E4WB98"/>
<dbReference type="Proteomes" id="UP000492821">
    <property type="component" value="Unassembled WGS sequence"/>
</dbReference>
<evidence type="ECO:0000313" key="2">
    <source>
        <dbReference type="WBParaSite" id="Pan_g9132.t1"/>
    </source>
</evidence>
<sequence>MSSSGSDTLEFEIPTFLLEFANDDQYVSSNRRKIGDTSDGYWWLDCYPNNDGNVSVELRVSCKDIAVEYSVAIKGTDVLGTDKLTTSVKSLSKCWDLISHDDLMESDAIQNDAFVLICNAKFEARDNPDESDTKIVEDSLKIEFSNNDLYDATSDSDECWTPSRLIPGYRQLFWSVDYYPRGTCEPGFCAFIRSEYDVKYELAIHYKNMYLKSTMLTPFSQEQLNASSDNDRVPVYVNTFFEVPKVEDIDEIFEMCTVPNGSLAVNAIRLKLSPLLFHEDYIGDFDSSPMQQAQNSDKVEFRMRCYGAGDRPFNKNYLTFIKWWTKRSRSDFRDSSPMTTLEINV</sequence>
<reference evidence="2" key="2">
    <citation type="submission" date="2020-10" db="UniProtKB">
        <authorList>
            <consortium name="WormBaseParasite"/>
        </authorList>
    </citation>
    <scope>IDENTIFICATION</scope>
</reference>
<keyword evidence="1" id="KW-1185">Reference proteome</keyword>